<accession>A0A0D2AH15</accession>
<protein>
    <submittedName>
        <fullName evidence="2">Uncharacterized protein</fullName>
    </submittedName>
</protein>
<gene>
    <name evidence="2" type="ORF">PV10_01897</name>
</gene>
<feature type="compositionally biased region" description="Low complexity" evidence="1">
    <location>
        <begin position="121"/>
        <end position="135"/>
    </location>
</feature>
<dbReference type="OrthoDB" id="1367865at2759"/>
<evidence type="ECO:0000313" key="2">
    <source>
        <dbReference type="EMBL" id="KIV98228.1"/>
    </source>
</evidence>
<feature type="region of interest" description="Disordered" evidence="1">
    <location>
        <begin position="311"/>
        <end position="336"/>
    </location>
</feature>
<dbReference type="HOGENOM" id="CLU_070611_0_0_1"/>
<dbReference type="GeneID" id="27319742"/>
<dbReference type="RefSeq" id="XP_016229802.1">
    <property type="nucleotide sequence ID" value="XM_016366153.1"/>
</dbReference>
<dbReference type="STRING" id="212818.A0A0D2AH15"/>
<proteinExistence type="predicted"/>
<name>A0A0D2AH15_EXOME</name>
<organism evidence="2 3">
    <name type="scientific">Exophiala mesophila</name>
    <name type="common">Black yeast-like fungus</name>
    <dbReference type="NCBI Taxonomy" id="212818"/>
    <lineage>
        <taxon>Eukaryota</taxon>
        <taxon>Fungi</taxon>
        <taxon>Dikarya</taxon>
        <taxon>Ascomycota</taxon>
        <taxon>Pezizomycotina</taxon>
        <taxon>Eurotiomycetes</taxon>
        <taxon>Chaetothyriomycetidae</taxon>
        <taxon>Chaetothyriales</taxon>
        <taxon>Herpotrichiellaceae</taxon>
        <taxon>Exophiala</taxon>
    </lineage>
</organism>
<reference evidence="2 3" key="1">
    <citation type="submission" date="2015-01" db="EMBL/GenBank/DDBJ databases">
        <title>The Genome Sequence of Exophiala mesophila CBS40295.</title>
        <authorList>
            <consortium name="The Broad Institute Genomics Platform"/>
            <person name="Cuomo C."/>
            <person name="de Hoog S."/>
            <person name="Gorbushina A."/>
            <person name="Stielow B."/>
            <person name="Teixiera M."/>
            <person name="Abouelleil A."/>
            <person name="Chapman S.B."/>
            <person name="Priest M."/>
            <person name="Young S.K."/>
            <person name="Wortman J."/>
            <person name="Nusbaum C."/>
            <person name="Birren B."/>
        </authorList>
    </citation>
    <scope>NUCLEOTIDE SEQUENCE [LARGE SCALE GENOMIC DNA]</scope>
    <source>
        <strain evidence="2 3">CBS 40295</strain>
    </source>
</reference>
<sequence length="336" mass="37514">MCILVTTMSQLHEDHAPLALQSPIRPGSSWTSNSGFADSAISLRSNTPRPMDDSTKTFDVVEEPTHVTNRLNGLVSEIWAIEQDGSLHPTKRRRIENAIDLIEAALNDDDPEHLDDAHFQSQSPNPSALSSSSALPSELAVVRENLASTIDSMRMRQHEQRHLQQLTVEKLEAVAEQCLRQEKRLHEFSDEIVRLKRINGALVEENNMLSTQVDLTTLESVKRDTAVNAMSSAVAGLEGWINNTPTPSHKQRKIVTRGKGRFRGRYYVDDPEPFDSEYNVADSPDTKIREGVNSWLRGFRDIEDELRSSASAIGAAPRHAHKDDDDDWGDFESAAA</sequence>
<dbReference type="AlphaFoldDB" id="A0A0D2AH15"/>
<dbReference type="Proteomes" id="UP000054302">
    <property type="component" value="Unassembled WGS sequence"/>
</dbReference>
<evidence type="ECO:0000313" key="3">
    <source>
        <dbReference type="Proteomes" id="UP000054302"/>
    </source>
</evidence>
<dbReference type="EMBL" id="KN847520">
    <property type="protein sequence ID" value="KIV98228.1"/>
    <property type="molecule type" value="Genomic_DNA"/>
</dbReference>
<dbReference type="VEuPathDB" id="FungiDB:PV10_01897"/>
<evidence type="ECO:0000256" key="1">
    <source>
        <dbReference type="SAM" id="MobiDB-lite"/>
    </source>
</evidence>
<keyword evidence="3" id="KW-1185">Reference proteome</keyword>
<dbReference type="OMA" id="EGWINNT"/>
<feature type="region of interest" description="Disordered" evidence="1">
    <location>
        <begin position="110"/>
        <end position="135"/>
    </location>
</feature>